<evidence type="ECO:0000313" key="2">
    <source>
        <dbReference type="Proteomes" id="UP000181790"/>
    </source>
</evidence>
<keyword evidence="2" id="KW-1185">Reference proteome</keyword>
<gene>
    <name evidence="1" type="ORF">BLX24_01830</name>
</gene>
<dbReference type="RefSeq" id="WP_071501365.1">
    <property type="nucleotide sequence ID" value="NZ_MORL01000001.1"/>
</dbReference>
<dbReference type="OrthoDB" id="616449at2"/>
<dbReference type="SUPFAM" id="SSF101898">
    <property type="entry name" value="NHL repeat"/>
    <property type="match status" value="1"/>
</dbReference>
<comment type="caution">
    <text evidence="1">The sequence shown here is derived from an EMBL/GenBank/DDBJ whole genome shotgun (WGS) entry which is preliminary data.</text>
</comment>
<protein>
    <submittedName>
        <fullName evidence="1">Uncharacterized protein</fullName>
    </submittedName>
</protein>
<proteinExistence type="predicted"/>
<organism evidence="1 2">
    <name type="scientific">Arsenicibacter rosenii</name>
    <dbReference type="NCBI Taxonomy" id="1750698"/>
    <lineage>
        <taxon>Bacteria</taxon>
        <taxon>Pseudomonadati</taxon>
        <taxon>Bacteroidota</taxon>
        <taxon>Cytophagia</taxon>
        <taxon>Cytophagales</taxon>
        <taxon>Spirosomataceae</taxon>
        <taxon>Arsenicibacter</taxon>
    </lineage>
</organism>
<dbReference type="EMBL" id="MORL01000001">
    <property type="protein sequence ID" value="OIN60861.1"/>
    <property type="molecule type" value="Genomic_DNA"/>
</dbReference>
<dbReference type="AlphaFoldDB" id="A0A1S2VQ14"/>
<accession>A0A1S2VQ14</accession>
<reference evidence="1 2" key="1">
    <citation type="submission" date="2016-10" db="EMBL/GenBank/DDBJ databases">
        <title>Arsenicibacter rosenii gen. nov., sp. nov., an efficient arsenic-methylating bacterium isolated from an arsenic-contaminated paddy soil.</title>
        <authorList>
            <person name="Huang K."/>
        </authorList>
    </citation>
    <scope>NUCLEOTIDE SEQUENCE [LARGE SCALE GENOMIC DNA]</scope>
    <source>
        <strain evidence="1 2">SM-1</strain>
    </source>
</reference>
<evidence type="ECO:0000313" key="1">
    <source>
        <dbReference type="EMBL" id="OIN60861.1"/>
    </source>
</evidence>
<dbReference type="Proteomes" id="UP000181790">
    <property type="component" value="Unassembled WGS sequence"/>
</dbReference>
<name>A0A1S2VQ14_9BACT</name>
<sequence length="434" mass="48305">MTLINATDVLSSSLIATPFYSGFPLAHDTYNAITAASDGNIYYVLCSESYDTGGQMYAYNPVTGQTEWIAGLTDICGEKEANAIPQGKSHVRFYEHAGKLYFATHIGVYEMIDGMERLPVTAPDGKQLYPGGHFLAYDLATKTVEDLAIAPDGEGILTMTIDRERGHLYGITWPLGYFIHLDLNTRVLKNVGLVSARGEAGIPGDDYRVLCRSMLVDPRDGSVYLSTAEGDIYTYHPDQEGLHKLTNVDLRLDYFGKYDPTHPGSMGYNWRKIFWYAPEEVAYGIHGNSGYLFRFDPRHQTIELVERLTSEPSRKSGMFDQFSYGYLGFQPGPDGETIYYLTGGPVYIDGKRLKGADQIAKGAAKGLENLHLVTFHIPTRHYTDHGPIFYPDGSRPTYVNSIAIGADGAVYTLARFDHDGHEIQDLVRIDRPMV</sequence>